<protein>
    <submittedName>
        <fullName evidence="9">Polysulfide reductase NrfD</fullName>
    </submittedName>
</protein>
<dbReference type="EMBL" id="JABFNT010000101">
    <property type="protein sequence ID" value="NOJ81812.1"/>
    <property type="molecule type" value="Genomic_DNA"/>
</dbReference>
<gene>
    <name evidence="9" type="primary">nrfD</name>
    <name evidence="9" type="ORF">HNV28_26345</name>
</gene>
<feature type="transmembrane region" description="Helical" evidence="8">
    <location>
        <begin position="115"/>
        <end position="141"/>
    </location>
</feature>
<reference evidence="9 10" key="1">
    <citation type="submission" date="2020-05" db="EMBL/GenBank/DDBJ databases">
        <authorList>
            <person name="Whitworth D."/>
        </authorList>
    </citation>
    <scope>NUCLEOTIDE SEQUENCE [LARGE SCALE GENOMIC DNA]</scope>
    <source>
        <strain evidence="9 10">AM005</strain>
    </source>
</reference>
<keyword evidence="6 8" id="KW-0472">Membrane</keyword>
<evidence type="ECO:0000256" key="4">
    <source>
        <dbReference type="ARBA" id="ARBA00022692"/>
    </source>
</evidence>
<feature type="transmembrane region" description="Helical" evidence="8">
    <location>
        <begin position="303"/>
        <end position="324"/>
    </location>
</feature>
<evidence type="ECO:0000256" key="7">
    <source>
        <dbReference type="SAM" id="MobiDB-lite"/>
    </source>
</evidence>
<proteinExistence type="inferred from homology"/>
<dbReference type="Pfam" id="PF03916">
    <property type="entry name" value="NrfD"/>
    <property type="match status" value="1"/>
</dbReference>
<feature type="region of interest" description="Disordered" evidence="7">
    <location>
        <begin position="454"/>
        <end position="479"/>
    </location>
</feature>
<dbReference type="RefSeq" id="WP_171443786.1">
    <property type="nucleotide sequence ID" value="NZ_JABFNS010000108.1"/>
</dbReference>
<dbReference type="AlphaFoldDB" id="A0A7Y4IM64"/>
<feature type="transmembrane region" description="Helical" evidence="8">
    <location>
        <begin position="262"/>
        <end position="282"/>
    </location>
</feature>
<sequence length="492" mass="55055">MSNQHLSPLREPLVTEPRTLGQLTEEICAPMERAPTWKWWVAFGIAVSVLGTGAGIVGYQVATGIGTWGLNKSVGWGFDITNFVFWVGIGHAGTLISAILFLFRQKWRTSINRAAEAMTLFAVMCAALYPIIHLGRPWLAFWVMPYPNDRGSLWVNFRSPLLWDVFAISTYFTVSAVFWYVGLIPDLATVRDRAKAGIRKAVFKVMSLGWTGSNRTWSRYETVYLLLAGLATPLVLSVHTIVSMDFATSVIPGWHTTIFPPYFVAGAVFSGFAMVLTLMIITRVVLGYEHLITLRHLENMTKIIIVTGGLVSLAYATEFFIAWYSGNPYERFAFMNRAFGPYAWAYWIMVTCNVVSPHLFWFKKIRTSPAAIFVLSLVINVGMWFERFVIIVTSLHRDFLPSSWAMYTPTMVEVGTFIGTFGLFFTLFLLFVRVLPIISIGEVKSVLNFAREGHGTQPHPPAKPVAEEPHPVAHRPVASAPLAIATRKDAPV</sequence>
<evidence type="ECO:0000256" key="3">
    <source>
        <dbReference type="ARBA" id="ARBA00022475"/>
    </source>
</evidence>
<feature type="transmembrane region" description="Helical" evidence="8">
    <location>
        <begin position="414"/>
        <end position="435"/>
    </location>
</feature>
<comment type="subcellular location">
    <subcellularLocation>
        <location evidence="1">Cell membrane</location>
        <topology evidence="1">Multi-pass membrane protein</topology>
    </subcellularLocation>
</comment>
<name>A0A7Y4IM64_MYXXA</name>
<organism evidence="9 10">
    <name type="scientific">Myxococcus xanthus</name>
    <dbReference type="NCBI Taxonomy" id="34"/>
    <lineage>
        <taxon>Bacteria</taxon>
        <taxon>Pseudomonadati</taxon>
        <taxon>Myxococcota</taxon>
        <taxon>Myxococcia</taxon>
        <taxon>Myxococcales</taxon>
        <taxon>Cystobacterineae</taxon>
        <taxon>Myxococcaceae</taxon>
        <taxon>Myxococcus</taxon>
    </lineage>
</organism>
<keyword evidence="4 8" id="KW-0812">Transmembrane</keyword>
<evidence type="ECO:0000256" key="8">
    <source>
        <dbReference type="SAM" id="Phobius"/>
    </source>
</evidence>
<keyword evidence="3" id="KW-1003">Cell membrane</keyword>
<feature type="transmembrane region" description="Helical" evidence="8">
    <location>
        <begin position="344"/>
        <end position="362"/>
    </location>
</feature>
<dbReference type="Proteomes" id="UP000533080">
    <property type="component" value="Unassembled WGS sequence"/>
</dbReference>
<feature type="transmembrane region" description="Helical" evidence="8">
    <location>
        <begin position="223"/>
        <end position="242"/>
    </location>
</feature>
<evidence type="ECO:0000256" key="6">
    <source>
        <dbReference type="ARBA" id="ARBA00023136"/>
    </source>
</evidence>
<keyword evidence="5 8" id="KW-1133">Transmembrane helix</keyword>
<feature type="transmembrane region" description="Helical" evidence="8">
    <location>
        <begin position="161"/>
        <end position="183"/>
    </location>
</feature>
<accession>A0A7Y4IM64</accession>
<feature type="transmembrane region" description="Helical" evidence="8">
    <location>
        <begin position="83"/>
        <end position="103"/>
    </location>
</feature>
<dbReference type="PANTHER" id="PTHR43044:SF2">
    <property type="entry name" value="POLYSULPHIDE REDUCTASE NRFD"/>
    <property type="match status" value="1"/>
</dbReference>
<comment type="caution">
    <text evidence="9">The sequence shown here is derived from an EMBL/GenBank/DDBJ whole genome shotgun (WGS) entry which is preliminary data.</text>
</comment>
<feature type="transmembrane region" description="Helical" evidence="8">
    <location>
        <begin position="369"/>
        <end position="394"/>
    </location>
</feature>
<comment type="similarity">
    <text evidence="2">Belongs to the NrfD family.</text>
</comment>
<evidence type="ECO:0000313" key="10">
    <source>
        <dbReference type="Proteomes" id="UP000533080"/>
    </source>
</evidence>
<dbReference type="PANTHER" id="PTHR43044">
    <property type="match status" value="1"/>
</dbReference>
<evidence type="ECO:0000256" key="5">
    <source>
        <dbReference type="ARBA" id="ARBA00022989"/>
    </source>
</evidence>
<evidence type="ECO:0000256" key="2">
    <source>
        <dbReference type="ARBA" id="ARBA00008929"/>
    </source>
</evidence>
<dbReference type="InterPro" id="IPR005614">
    <property type="entry name" value="NrfD-like"/>
</dbReference>
<evidence type="ECO:0000313" key="9">
    <source>
        <dbReference type="EMBL" id="NOJ81812.1"/>
    </source>
</evidence>
<dbReference type="GO" id="GO:0005886">
    <property type="term" value="C:plasma membrane"/>
    <property type="evidence" value="ECO:0007669"/>
    <property type="project" value="UniProtKB-SubCell"/>
</dbReference>
<evidence type="ECO:0000256" key="1">
    <source>
        <dbReference type="ARBA" id="ARBA00004651"/>
    </source>
</evidence>
<feature type="transmembrane region" description="Helical" evidence="8">
    <location>
        <begin position="39"/>
        <end position="63"/>
    </location>
</feature>